<evidence type="ECO:0000256" key="1">
    <source>
        <dbReference type="ARBA" id="ARBA00006019"/>
    </source>
</evidence>
<accession>A0A7S2YQ14</accession>
<feature type="compositionally biased region" description="Polar residues" evidence="2">
    <location>
        <begin position="806"/>
        <end position="828"/>
    </location>
</feature>
<name>A0A7S2YQ14_9STRA</name>
<dbReference type="EMBL" id="HBHT01035971">
    <property type="protein sequence ID" value="CAD9989086.1"/>
    <property type="molecule type" value="Transcribed_RNA"/>
</dbReference>
<reference evidence="4" key="1">
    <citation type="submission" date="2021-01" db="EMBL/GenBank/DDBJ databases">
        <authorList>
            <person name="Corre E."/>
            <person name="Pelletier E."/>
            <person name="Niang G."/>
            <person name="Scheremetjew M."/>
            <person name="Finn R."/>
            <person name="Kale V."/>
            <person name="Holt S."/>
            <person name="Cochrane G."/>
            <person name="Meng A."/>
            <person name="Brown T."/>
            <person name="Cohen L."/>
        </authorList>
    </citation>
    <scope>NUCLEOTIDE SEQUENCE</scope>
    <source>
        <strain evidence="4">CCMP125</strain>
    </source>
</reference>
<feature type="domain" description="Cullin N-terminal" evidence="3">
    <location>
        <begin position="91"/>
        <end position="396"/>
    </location>
</feature>
<dbReference type="InterPro" id="IPR045093">
    <property type="entry name" value="Cullin"/>
</dbReference>
<feature type="compositionally biased region" description="Low complexity" evidence="2">
    <location>
        <begin position="701"/>
        <end position="720"/>
    </location>
</feature>
<organism evidence="4">
    <name type="scientific">Entomoneis paludosa</name>
    <dbReference type="NCBI Taxonomy" id="265537"/>
    <lineage>
        <taxon>Eukaryota</taxon>
        <taxon>Sar</taxon>
        <taxon>Stramenopiles</taxon>
        <taxon>Ochrophyta</taxon>
        <taxon>Bacillariophyta</taxon>
        <taxon>Bacillariophyceae</taxon>
        <taxon>Bacillariophycidae</taxon>
        <taxon>Entomoneidaceae</taxon>
        <taxon>Entomoneis</taxon>
    </lineage>
</organism>
<feature type="region of interest" description="Disordered" evidence="2">
    <location>
        <begin position="699"/>
        <end position="828"/>
    </location>
</feature>
<dbReference type="Pfam" id="PF00888">
    <property type="entry name" value="Cullin"/>
    <property type="match status" value="1"/>
</dbReference>
<sequence>MSLAYPSSMLSSLSSSTSTTAAVLRNNSIRTTVEKQTCLPSHIVSLEDGWAQIETQGMERLREIIAEQEWNAPEEEELLLNEESLHKKLVFSAKEAMGIYSIVFQMSNQPDPYNWSQDLYHYYSRAMEEHTMQHVSPAITAAAVPHINPNTRVTLNQLEQYDTYFLITVLTKCNEYGFFAKWMKSFFHILDTMVAQPQKWPLLRQVALRHFDAHILQPHERAMRQAILGLVQQERNVTTAQAKKRIMTTALHAGDESMSHHSSSSDTDSEDGMRRQEQRLLLVTETCDFLESIYHTLEENQVLLLSNGKPFRSNSQQPFHPRAIQLQHEFVAATREYYAHKRDSSWKYLNAIKYYKLAQDIIDMEQDRANHELHYMTVGVTGPSFVDVVRQELLEKAPMRPPPPPPTPAEITYLKSKKNRKIYSSKTGNKSCMEHIPIIGFVFTKRRERRVRKAQKKAKAMSTGAIFMVQPDAQDDLVVPTPPPRKAAAVTKKPKSNYEGLLCLSPTPKTKATYSNKQPQSASDADSRSKSVVLAEAMAETPKRATKAPSYLTSPLDDPYLDDEDVASAAGSLPSVPSLSHAQLQHLTGNIVTEADADCYSLPPDESLSADNNNTTIASEDQESSLQLLAPQENAEEEMGDHPHVPAMVIADHPVDHDETQETPATEGPVLGERVMSAKEKNKQKQENLQNLLESLTIEFQGSQGSRSKSSSRNSRSSSTNKDHMMDNADLGQDNDHAVARQDASTVSKGSTNPFDHVEEEDGGEYLRLVHDEKKEEDDEDIDHTKLDSLQDKQTGMESLMKRQVSDYNSGNQERNASNNSNPTIMLG</sequence>
<proteinExistence type="inferred from homology"/>
<protein>
    <recommendedName>
        <fullName evidence="3">Cullin N-terminal domain-containing protein</fullName>
    </recommendedName>
</protein>
<evidence type="ECO:0000256" key="2">
    <source>
        <dbReference type="SAM" id="MobiDB-lite"/>
    </source>
</evidence>
<evidence type="ECO:0000313" key="4">
    <source>
        <dbReference type="EMBL" id="CAD9989086.1"/>
    </source>
</evidence>
<dbReference type="AlphaFoldDB" id="A0A7S2YQ14"/>
<feature type="region of interest" description="Disordered" evidence="2">
    <location>
        <begin position="251"/>
        <end position="274"/>
    </location>
</feature>
<dbReference type="GO" id="GO:0006511">
    <property type="term" value="P:ubiquitin-dependent protein catabolic process"/>
    <property type="evidence" value="ECO:0007669"/>
    <property type="project" value="InterPro"/>
</dbReference>
<gene>
    <name evidence="4" type="ORF">APAL1065_LOCUS24180</name>
</gene>
<evidence type="ECO:0000259" key="3">
    <source>
        <dbReference type="Pfam" id="PF00888"/>
    </source>
</evidence>
<feature type="compositionally biased region" description="Polar residues" evidence="2">
    <location>
        <begin position="743"/>
        <end position="754"/>
    </location>
</feature>
<dbReference type="PANTHER" id="PTHR11932">
    <property type="entry name" value="CULLIN"/>
    <property type="match status" value="1"/>
</dbReference>
<feature type="region of interest" description="Disordered" evidence="2">
    <location>
        <begin position="509"/>
        <end position="563"/>
    </location>
</feature>
<dbReference type="InterPro" id="IPR016159">
    <property type="entry name" value="Cullin_repeat-like_dom_sf"/>
</dbReference>
<dbReference type="Gene3D" id="1.20.1310.10">
    <property type="entry name" value="Cullin Repeats"/>
    <property type="match status" value="1"/>
</dbReference>
<dbReference type="GO" id="GO:0031625">
    <property type="term" value="F:ubiquitin protein ligase binding"/>
    <property type="evidence" value="ECO:0007669"/>
    <property type="project" value="InterPro"/>
</dbReference>
<dbReference type="SUPFAM" id="SSF74788">
    <property type="entry name" value="Cullin repeat-like"/>
    <property type="match status" value="1"/>
</dbReference>
<feature type="compositionally biased region" description="Polar residues" evidence="2">
    <location>
        <begin position="509"/>
        <end position="524"/>
    </location>
</feature>
<dbReference type="InterPro" id="IPR001373">
    <property type="entry name" value="Cullin_N"/>
</dbReference>
<comment type="similarity">
    <text evidence="1">Belongs to the cullin family.</text>
</comment>